<reference evidence="2 3" key="1">
    <citation type="submission" date="2019-04" db="EMBL/GenBank/DDBJ databases">
        <title>Friends and foes A comparative genomics studyof 23 Aspergillus species from section Flavi.</title>
        <authorList>
            <consortium name="DOE Joint Genome Institute"/>
            <person name="Kjaerbolling I."/>
            <person name="Vesth T."/>
            <person name="Frisvad J.C."/>
            <person name="Nybo J.L."/>
            <person name="Theobald S."/>
            <person name="Kildgaard S."/>
            <person name="Isbrandt T."/>
            <person name="Kuo A."/>
            <person name="Sato A."/>
            <person name="Lyhne E.K."/>
            <person name="Kogle M.E."/>
            <person name="Wiebenga A."/>
            <person name="Kun R.S."/>
            <person name="Lubbers R.J."/>
            <person name="Makela M.R."/>
            <person name="Barry K."/>
            <person name="Chovatia M."/>
            <person name="Clum A."/>
            <person name="Daum C."/>
            <person name="Haridas S."/>
            <person name="He G."/>
            <person name="LaButti K."/>
            <person name="Lipzen A."/>
            <person name="Mondo S."/>
            <person name="Riley R."/>
            <person name="Salamov A."/>
            <person name="Simmons B.A."/>
            <person name="Magnuson J.K."/>
            <person name="Henrissat B."/>
            <person name="Mortensen U.H."/>
            <person name="Larsen T.O."/>
            <person name="Devries R.P."/>
            <person name="Grigoriev I.V."/>
            <person name="Machida M."/>
            <person name="Baker S.E."/>
            <person name="Andersen M.R."/>
        </authorList>
    </citation>
    <scope>NUCLEOTIDE SEQUENCE [LARGE SCALE GENOMIC DNA]</scope>
    <source>
        <strain evidence="2 3">IBT 29228</strain>
    </source>
</reference>
<feature type="signal peptide" evidence="1">
    <location>
        <begin position="1"/>
        <end position="17"/>
    </location>
</feature>
<evidence type="ECO:0000313" key="3">
    <source>
        <dbReference type="Proteomes" id="UP000326198"/>
    </source>
</evidence>
<evidence type="ECO:0000313" key="2">
    <source>
        <dbReference type="EMBL" id="KAE8379787.1"/>
    </source>
</evidence>
<keyword evidence="1" id="KW-0732">Signal</keyword>
<dbReference type="Proteomes" id="UP000326198">
    <property type="component" value="Unassembled WGS sequence"/>
</dbReference>
<gene>
    <name evidence="2" type="ORF">BDV26DRAFT_290948</name>
</gene>
<feature type="chain" id="PRO_5024905170" evidence="1">
    <location>
        <begin position="18"/>
        <end position="141"/>
    </location>
</feature>
<organism evidence="2 3">
    <name type="scientific">Aspergillus bertholletiae</name>
    <dbReference type="NCBI Taxonomy" id="1226010"/>
    <lineage>
        <taxon>Eukaryota</taxon>
        <taxon>Fungi</taxon>
        <taxon>Dikarya</taxon>
        <taxon>Ascomycota</taxon>
        <taxon>Pezizomycotina</taxon>
        <taxon>Eurotiomycetes</taxon>
        <taxon>Eurotiomycetidae</taxon>
        <taxon>Eurotiales</taxon>
        <taxon>Aspergillaceae</taxon>
        <taxon>Aspergillus</taxon>
        <taxon>Aspergillus subgen. Circumdati</taxon>
    </lineage>
</organism>
<dbReference type="EMBL" id="ML736189">
    <property type="protein sequence ID" value="KAE8379787.1"/>
    <property type="molecule type" value="Genomic_DNA"/>
</dbReference>
<evidence type="ECO:0000256" key="1">
    <source>
        <dbReference type="SAM" id="SignalP"/>
    </source>
</evidence>
<dbReference type="AlphaFoldDB" id="A0A5N7BDU9"/>
<dbReference type="OrthoDB" id="10455155at2759"/>
<sequence>MKLQLLWFLTSTSLAFAGHSRRTARQEGIEKRGNAYDTCMNHLVDDTVSIIENRLPEGASCLESFKKAFETNCLAVNTNKPSYDRKMSVDVCINEEVKQVTSCLKAAGIKEEEVDMVHVDFDEFKTHAFSTDASIGCSDDA</sequence>
<proteinExistence type="predicted"/>
<name>A0A5N7BDU9_9EURO</name>
<protein>
    <submittedName>
        <fullName evidence="2">Uncharacterized protein</fullName>
    </submittedName>
</protein>
<accession>A0A5N7BDU9</accession>
<keyword evidence="3" id="KW-1185">Reference proteome</keyword>